<reference evidence="2" key="1">
    <citation type="submission" date="2021-06" db="EMBL/GenBank/DDBJ databases">
        <authorList>
            <person name="Kallberg Y."/>
            <person name="Tangrot J."/>
            <person name="Rosling A."/>
        </authorList>
    </citation>
    <scope>NUCLEOTIDE SEQUENCE</scope>
    <source>
        <strain evidence="2">UK204</strain>
    </source>
</reference>
<dbReference type="AlphaFoldDB" id="A0A9N9H8A0"/>
<evidence type="ECO:0000313" key="2">
    <source>
        <dbReference type="EMBL" id="CAG8654564.1"/>
    </source>
</evidence>
<feature type="compositionally biased region" description="Polar residues" evidence="1">
    <location>
        <begin position="1"/>
        <end position="25"/>
    </location>
</feature>
<dbReference type="EMBL" id="CAJVPQ010004578">
    <property type="protein sequence ID" value="CAG8654564.1"/>
    <property type="molecule type" value="Genomic_DNA"/>
</dbReference>
<feature type="non-terminal residue" evidence="2">
    <location>
        <position position="344"/>
    </location>
</feature>
<feature type="region of interest" description="Disordered" evidence="1">
    <location>
        <begin position="1"/>
        <end position="52"/>
    </location>
</feature>
<evidence type="ECO:0000313" key="3">
    <source>
        <dbReference type="Proteomes" id="UP000789570"/>
    </source>
</evidence>
<proteinExistence type="predicted"/>
<dbReference type="OrthoDB" id="2408098at2759"/>
<gene>
    <name evidence="2" type="ORF">FCALED_LOCUS11245</name>
</gene>
<comment type="caution">
    <text evidence="2">The sequence shown here is derived from an EMBL/GenBank/DDBJ whole genome shotgun (WGS) entry which is preliminary data.</text>
</comment>
<organism evidence="2 3">
    <name type="scientific">Funneliformis caledonium</name>
    <dbReference type="NCBI Taxonomy" id="1117310"/>
    <lineage>
        <taxon>Eukaryota</taxon>
        <taxon>Fungi</taxon>
        <taxon>Fungi incertae sedis</taxon>
        <taxon>Mucoromycota</taxon>
        <taxon>Glomeromycotina</taxon>
        <taxon>Glomeromycetes</taxon>
        <taxon>Glomerales</taxon>
        <taxon>Glomeraceae</taxon>
        <taxon>Funneliformis</taxon>
    </lineage>
</organism>
<accession>A0A9N9H8A0</accession>
<dbReference type="Proteomes" id="UP000789570">
    <property type="component" value="Unassembled WGS sequence"/>
</dbReference>
<protein>
    <submittedName>
        <fullName evidence="2">17613_t:CDS:1</fullName>
    </submittedName>
</protein>
<sequence>ESHPKSTTKNVESESGSSLAKITQKTSRKRKNESESENSSAPKRRSERIASQDSDLASVIHDLRLRSTFSSYGVEDLPSSAYKLYKFKIRDMEALKVNFLGASTENAVIPDIEATIPEKYVLPDIDSELLGNPKFNVVKIDGLTDEEVQTFVDKLHDVVLNGVQVVGTDETFTDTLVDDLLRITKLNNWPLKIRNHPLCKLYIEDEPCVSSDSEFVIKMRNLAILVYKHLKNVGYGTNFGESQIAVEILACGSENIRSLGASPTDQTLWAVRVITTYVTFYKTTIPVKYWGELAKGLPQEEVKVQRWPAENGLITGFDLATPRGRRSVLTGLAKIREFLKQQPP</sequence>
<keyword evidence="3" id="KW-1185">Reference proteome</keyword>
<evidence type="ECO:0000256" key="1">
    <source>
        <dbReference type="SAM" id="MobiDB-lite"/>
    </source>
</evidence>
<name>A0A9N9H8A0_9GLOM</name>